<organism evidence="3">
    <name type="scientific">candidate division WOR-3 bacterium</name>
    <dbReference type="NCBI Taxonomy" id="2052148"/>
    <lineage>
        <taxon>Bacteria</taxon>
        <taxon>Bacteria division WOR-3</taxon>
    </lineage>
</organism>
<gene>
    <name evidence="3" type="ORF">ENQ77_09885</name>
</gene>
<dbReference type="Gene3D" id="3.40.50.2000">
    <property type="entry name" value="Glycogen Phosphorylase B"/>
    <property type="match status" value="2"/>
</dbReference>
<dbReference type="PANTHER" id="PTHR12526">
    <property type="entry name" value="GLYCOSYLTRANSFERASE"/>
    <property type="match status" value="1"/>
</dbReference>
<dbReference type="Pfam" id="PF13439">
    <property type="entry name" value="Glyco_transf_4"/>
    <property type="match status" value="1"/>
</dbReference>
<comment type="caution">
    <text evidence="3">The sequence shown here is derived from an EMBL/GenBank/DDBJ whole genome shotgun (WGS) entry which is preliminary data.</text>
</comment>
<dbReference type="InterPro" id="IPR028098">
    <property type="entry name" value="Glyco_trans_4-like_N"/>
</dbReference>
<sequence>MKIIVSSRCVFKLHGYGGMERYAYYFSKHLDENGTDVTLITSTTRKQIPLDLKNLELKLIKPNVNESIRYVKPINYRLWLRNVSMWLKKRTDFDIVHAFGICPVEYLRLKNRKPVVIQPFGNEEFKSRENEYLFKRIYLDFFIRNIKIYSVQNADAIASEGEIQTKEIMQFFGVSKEKIFHLPDGVDLDEIEEYLKNAEITRKDYNLQDADIVLINVNRLEPNKGVPYLIEALKILNQELNVGLILVGTGSEEEKIKSQIKRLGLEEKVKHFKNIPDELMFQLYTLADISVTPTLYEGLPLVILEAMACGKPIVASNVSEVPQAVKDGVNGFLVPPKNPRAIVDKILEIYDKNLFVKMGVASKKIVKNYDWSKIAKMAIRKYEELVR</sequence>
<dbReference type="InterPro" id="IPR001296">
    <property type="entry name" value="Glyco_trans_1"/>
</dbReference>
<dbReference type="GO" id="GO:0016757">
    <property type="term" value="F:glycosyltransferase activity"/>
    <property type="evidence" value="ECO:0007669"/>
    <property type="project" value="InterPro"/>
</dbReference>
<feature type="domain" description="Glycosyltransferase subfamily 4-like N-terminal" evidence="2">
    <location>
        <begin position="16"/>
        <end position="189"/>
    </location>
</feature>
<evidence type="ECO:0000259" key="2">
    <source>
        <dbReference type="Pfam" id="PF13439"/>
    </source>
</evidence>
<evidence type="ECO:0000313" key="3">
    <source>
        <dbReference type="EMBL" id="HEN28932.1"/>
    </source>
</evidence>
<dbReference type="SUPFAM" id="SSF53756">
    <property type="entry name" value="UDP-Glycosyltransferase/glycogen phosphorylase"/>
    <property type="match status" value="1"/>
</dbReference>
<evidence type="ECO:0000259" key="1">
    <source>
        <dbReference type="Pfam" id="PF00534"/>
    </source>
</evidence>
<dbReference type="AlphaFoldDB" id="A0A7C2P259"/>
<reference evidence="3" key="1">
    <citation type="journal article" date="2020" name="mSystems">
        <title>Genome- and Community-Level Interaction Insights into Carbon Utilization and Element Cycling Functions of Hydrothermarchaeota in Hydrothermal Sediment.</title>
        <authorList>
            <person name="Zhou Z."/>
            <person name="Liu Y."/>
            <person name="Xu W."/>
            <person name="Pan J."/>
            <person name="Luo Z.H."/>
            <person name="Li M."/>
        </authorList>
    </citation>
    <scope>NUCLEOTIDE SEQUENCE [LARGE SCALE GENOMIC DNA]</scope>
    <source>
        <strain evidence="3">SpSt-34</strain>
    </source>
</reference>
<dbReference type="CDD" id="cd03801">
    <property type="entry name" value="GT4_PimA-like"/>
    <property type="match status" value="1"/>
</dbReference>
<proteinExistence type="predicted"/>
<name>A0A7C2P259_UNCW3</name>
<dbReference type="EMBL" id="DSOL01000281">
    <property type="protein sequence ID" value="HEN28932.1"/>
    <property type="molecule type" value="Genomic_DNA"/>
</dbReference>
<keyword evidence="3" id="KW-0808">Transferase</keyword>
<feature type="domain" description="Glycosyl transferase family 1" evidence="1">
    <location>
        <begin position="199"/>
        <end position="353"/>
    </location>
</feature>
<accession>A0A7C2P259</accession>
<dbReference type="Pfam" id="PF00534">
    <property type="entry name" value="Glycos_transf_1"/>
    <property type="match status" value="1"/>
</dbReference>
<protein>
    <submittedName>
        <fullName evidence="3">Glycosyltransferase family 1 protein</fullName>
    </submittedName>
</protein>